<dbReference type="GO" id="GO:0140664">
    <property type="term" value="F:ATP-dependent DNA damage sensor activity"/>
    <property type="evidence" value="ECO:0007669"/>
    <property type="project" value="InterPro"/>
</dbReference>
<organism evidence="8 9">
    <name type="scientific">Hondaea fermentalgiana</name>
    <dbReference type="NCBI Taxonomy" id="2315210"/>
    <lineage>
        <taxon>Eukaryota</taxon>
        <taxon>Sar</taxon>
        <taxon>Stramenopiles</taxon>
        <taxon>Bigyra</taxon>
        <taxon>Labyrinthulomycetes</taxon>
        <taxon>Thraustochytrida</taxon>
        <taxon>Thraustochytriidae</taxon>
        <taxon>Hondaea</taxon>
    </lineage>
</organism>
<dbReference type="Gene3D" id="3.30.420.110">
    <property type="entry name" value="MutS, connector domain"/>
    <property type="match status" value="1"/>
</dbReference>
<name>A0A2R5GPL3_9STRA</name>
<evidence type="ECO:0000313" key="8">
    <source>
        <dbReference type="EMBL" id="GBG32807.1"/>
    </source>
</evidence>
<dbReference type="InParanoid" id="A0A2R5GPL3"/>
<dbReference type="OrthoDB" id="276261at2759"/>
<dbReference type="AlphaFoldDB" id="A0A2R5GPL3"/>
<protein>
    <submittedName>
        <fullName evidence="8">DNA mismatch repair protein MSH4</fullName>
    </submittedName>
</protein>
<keyword evidence="5" id="KW-0469">Meiosis</keyword>
<dbReference type="EMBL" id="BEYU01000132">
    <property type="protein sequence ID" value="GBG32807.1"/>
    <property type="molecule type" value="Genomic_DNA"/>
</dbReference>
<dbReference type="InterPro" id="IPR027417">
    <property type="entry name" value="P-loop_NTPase"/>
</dbReference>
<keyword evidence="9" id="KW-1185">Reference proteome</keyword>
<dbReference type="GO" id="GO:0005524">
    <property type="term" value="F:ATP binding"/>
    <property type="evidence" value="ECO:0007669"/>
    <property type="project" value="UniProtKB-KW"/>
</dbReference>
<dbReference type="InterPro" id="IPR036678">
    <property type="entry name" value="MutS_con_dom_sf"/>
</dbReference>
<accession>A0A2R5GPL3</accession>
<dbReference type="SUPFAM" id="SSF48334">
    <property type="entry name" value="DNA repair protein MutS, domain III"/>
    <property type="match status" value="1"/>
</dbReference>
<dbReference type="Proteomes" id="UP000241890">
    <property type="component" value="Unassembled WGS sequence"/>
</dbReference>
<dbReference type="Gene3D" id="1.10.1420.10">
    <property type="match status" value="2"/>
</dbReference>
<comment type="similarity">
    <text evidence="1">Belongs to the DNA mismatch repair MutS family.</text>
</comment>
<keyword evidence="3" id="KW-0067">ATP-binding</keyword>
<dbReference type="PIRSF" id="PIRSF005813">
    <property type="entry name" value="MSH2"/>
    <property type="match status" value="1"/>
</dbReference>
<evidence type="ECO:0000259" key="6">
    <source>
        <dbReference type="SMART" id="SM00533"/>
    </source>
</evidence>
<evidence type="ECO:0000256" key="3">
    <source>
        <dbReference type="ARBA" id="ARBA00022840"/>
    </source>
</evidence>
<dbReference type="Pfam" id="PF00488">
    <property type="entry name" value="MutS_V"/>
    <property type="match status" value="1"/>
</dbReference>
<evidence type="ECO:0000256" key="2">
    <source>
        <dbReference type="ARBA" id="ARBA00022741"/>
    </source>
</evidence>
<dbReference type="InterPro" id="IPR000432">
    <property type="entry name" value="DNA_mismatch_repair_MutS_C"/>
</dbReference>
<evidence type="ECO:0000313" key="9">
    <source>
        <dbReference type="Proteomes" id="UP000241890"/>
    </source>
</evidence>
<dbReference type="PANTHER" id="PTHR11361">
    <property type="entry name" value="DNA MISMATCH REPAIR PROTEIN MUTS FAMILY MEMBER"/>
    <property type="match status" value="1"/>
</dbReference>
<comment type="caution">
    <text evidence="8">The sequence shown here is derived from an EMBL/GenBank/DDBJ whole genome shotgun (WGS) entry which is preliminary data.</text>
</comment>
<feature type="domain" description="DNA mismatch repair proteins mutS family" evidence="7">
    <location>
        <begin position="571"/>
        <end position="785"/>
    </location>
</feature>
<dbReference type="Gene3D" id="3.40.50.300">
    <property type="entry name" value="P-loop containing nucleotide triphosphate hydrolases"/>
    <property type="match status" value="1"/>
</dbReference>
<dbReference type="SMART" id="SM00534">
    <property type="entry name" value="MUTSac"/>
    <property type="match status" value="1"/>
</dbReference>
<sequence length="837" mass="92119">MTHVIAAAIGNKSGEVGLAWIDLGNPILHLCQVRDGKLYEATRATLVGCKACEVIFPATHVQSALYEALVRDNASLWHVETRPRRVFSEDHGLDKIRALSSVDLDLRELDRRYLCRGAAAALLGFVELTQDARFAEGSLRVRIDDDDRSRMTLDNVTVSILELLEDRRAVLSQHRQPAASRKAVVDFLDFTVTAPGARRLRAELVAPPCEHAVVTGRQGLVQELLDASSLRDLVTHHLAGLHDMDQLTSHYAARPKQFTLVTLKREADNTIRLLENLRGLLALEADLADRLASRLGKTLIASITKTRPLLMDLEQALTKRLQAGVSFQRSPEEQRIEVVYCVVTGLDGVLDVARQTYAEKIAQMKQYVTQLNTQHEDLEACLWFSVKRGYHLRVPREHATPARLGSLLIRPAFHKKTVDCTTKELASLNLKQEQATREALRRTELHLEDLRSNVKTALPALYAIAEAVALLDVLQGFANMAAETEVVRPVIYALNAQDPDPDLTIDQGRHLLVEATLERQREARKARASETLVSEIVPTTNAATNAAAAAAAAAAVAAEVDVFVPNDLRLQKMALVTGPNSAGKSTLLKQTALIVIMAQAGAWVPARAARIPLVERILTRIGTEDNLEANASTFSLEMTELAHILRTSPRTMSDRAENGTCQLVLIDELGRGTSSREGLALAWAASEFLLQRPRTLTIFATHFRQLEVLPGVQVLRFSVGIDEVTQALVLSHLVHTSQDASHSRASSAAHVSASTPEIPCDYGIRLAEACGFPQATIADARIVRERLLEHRVSLEAKRAGLEVLLRNAQTMTLPDLRAALIRLQTRHQTLPVVTDSH</sequence>
<dbReference type="InterPro" id="IPR007860">
    <property type="entry name" value="DNA_mmatch_repair_MutS_con_dom"/>
</dbReference>
<dbReference type="Pfam" id="PF05192">
    <property type="entry name" value="MutS_III"/>
    <property type="match status" value="1"/>
</dbReference>
<dbReference type="Pfam" id="PF05188">
    <property type="entry name" value="MutS_II"/>
    <property type="match status" value="1"/>
</dbReference>
<keyword evidence="4" id="KW-0238">DNA-binding</keyword>
<evidence type="ECO:0000256" key="4">
    <source>
        <dbReference type="ARBA" id="ARBA00023125"/>
    </source>
</evidence>
<dbReference type="SUPFAM" id="SSF52540">
    <property type="entry name" value="P-loop containing nucleoside triphosphate hydrolases"/>
    <property type="match status" value="1"/>
</dbReference>
<evidence type="ECO:0000256" key="5">
    <source>
        <dbReference type="ARBA" id="ARBA00023254"/>
    </source>
</evidence>
<dbReference type="InterPro" id="IPR007696">
    <property type="entry name" value="DNA_mismatch_repair_MutS_core"/>
</dbReference>
<dbReference type="InterPro" id="IPR036187">
    <property type="entry name" value="DNA_mismatch_repair_MutS_sf"/>
</dbReference>
<gene>
    <name evidence="8" type="ORF">FCC1311_090322</name>
</gene>
<dbReference type="GO" id="GO:0005634">
    <property type="term" value="C:nucleus"/>
    <property type="evidence" value="ECO:0007669"/>
    <property type="project" value="TreeGrafter"/>
</dbReference>
<proteinExistence type="inferred from homology"/>
<evidence type="ECO:0000256" key="1">
    <source>
        <dbReference type="ARBA" id="ARBA00006271"/>
    </source>
</evidence>
<reference evidence="8 9" key="1">
    <citation type="submission" date="2017-12" db="EMBL/GenBank/DDBJ databases">
        <title>Sequencing, de novo assembly and annotation of complete genome of a new Thraustochytrid species, strain FCC1311.</title>
        <authorList>
            <person name="Sedici K."/>
            <person name="Godart F."/>
            <person name="Aiese Cigliano R."/>
            <person name="Sanseverino W."/>
            <person name="Barakat M."/>
            <person name="Ortet P."/>
            <person name="Marechal E."/>
            <person name="Cagnac O."/>
            <person name="Amato A."/>
        </authorList>
    </citation>
    <scope>NUCLEOTIDE SEQUENCE [LARGE SCALE GENOMIC DNA]</scope>
</reference>
<dbReference type="PANTHER" id="PTHR11361:SF21">
    <property type="entry name" value="MUTS PROTEIN HOMOLOG 4"/>
    <property type="match status" value="1"/>
</dbReference>
<dbReference type="GO" id="GO:0006298">
    <property type="term" value="P:mismatch repair"/>
    <property type="evidence" value="ECO:0007669"/>
    <property type="project" value="InterPro"/>
</dbReference>
<dbReference type="InterPro" id="IPR011184">
    <property type="entry name" value="DNA_mismatch_repair_Msh2"/>
</dbReference>
<evidence type="ECO:0000259" key="7">
    <source>
        <dbReference type="SMART" id="SM00534"/>
    </source>
</evidence>
<dbReference type="GO" id="GO:0030983">
    <property type="term" value="F:mismatched DNA binding"/>
    <property type="evidence" value="ECO:0007669"/>
    <property type="project" value="InterPro"/>
</dbReference>
<dbReference type="InterPro" id="IPR045076">
    <property type="entry name" value="MutS"/>
</dbReference>
<dbReference type="GO" id="GO:0007131">
    <property type="term" value="P:reciprocal meiotic recombination"/>
    <property type="evidence" value="ECO:0007669"/>
    <property type="project" value="TreeGrafter"/>
</dbReference>
<keyword evidence="2" id="KW-0547">Nucleotide-binding</keyword>
<feature type="domain" description="DNA mismatch repair protein MutS core" evidence="6">
    <location>
        <begin position="179"/>
        <end position="516"/>
    </location>
</feature>
<dbReference type="SMART" id="SM00533">
    <property type="entry name" value="MUTSd"/>
    <property type="match status" value="1"/>
</dbReference>